<proteinExistence type="inferred from homology"/>
<dbReference type="SUPFAM" id="SSF52540">
    <property type="entry name" value="P-loop containing nucleoside triphosphate hydrolases"/>
    <property type="match status" value="2"/>
</dbReference>
<accession>A0AAD9MYD6</accession>
<dbReference type="GO" id="GO:0005634">
    <property type="term" value="C:nucleus"/>
    <property type="evidence" value="ECO:0007669"/>
    <property type="project" value="UniProtKB-SubCell"/>
</dbReference>
<dbReference type="GO" id="GO:0004386">
    <property type="term" value="F:helicase activity"/>
    <property type="evidence" value="ECO:0007669"/>
    <property type="project" value="UniProtKB-KW"/>
</dbReference>
<evidence type="ECO:0000256" key="6">
    <source>
        <dbReference type="ARBA" id="ARBA00022840"/>
    </source>
</evidence>
<feature type="domain" description="Helicase ATP-binding" evidence="11">
    <location>
        <begin position="487"/>
        <end position="670"/>
    </location>
</feature>
<feature type="compositionally biased region" description="Low complexity" evidence="10">
    <location>
        <begin position="1387"/>
        <end position="1399"/>
    </location>
</feature>
<name>A0AAD9MYD6_9ANNE</name>
<evidence type="ECO:0000256" key="8">
    <source>
        <dbReference type="ARBA" id="ARBA00023242"/>
    </source>
</evidence>
<evidence type="ECO:0000256" key="9">
    <source>
        <dbReference type="SAM" id="Coils"/>
    </source>
</evidence>
<feature type="compositionally biased region" description="Basic and acidic residues" evidence="10">
    <location>
        <begin position="274"/>
        <end position="316"/>
    </location>
</feature>
<dbReference type="Gene3D" id="3.40.50.10810">
    <property type="entry name" value="Tandem AAA-ATPase domain"/>
    <property type="match status" value="1"/>
</dbReference>
<feature type="coiled-coil region" evidence="9">
    <location>
        <begin position="400"/>
        <end position="434"/>
    </location>
</feature>
<evidence type="ECO:0008006" key="15">
    <source>
        <dbReference type="Google" id="ProtNLM"/>
    </source>
</evidence>
<evidence type="ECO:0000259" key="12">
    <source>
        <dbReference type="PROSITE" id="PS51194"/>
    </source>
</evidence>
<dbReference type="SMART" id="SM00490">
    <property type="entry name" value="HELICc"/>
    <property type="match status" value="1"/>
</dbReference>
<evidence type="ECO:0000256" key="7">
    <source>
        <dbReference type="ARBA" id="ARBA00023125"/>
    </source>
</evidence>
<keyword evidence="6" id="KW-0067">ATP-binding</keyword>
<protein>
    <recommendedName>
        <fullName evidence="15">Transcriptional regulator ATRX</fullName>
    </recommendedName>
</protein>
<evidence type="ECO:0000259" key="11">
    <source>
        <dbReference type="PROSITE" id="PS51192"/>
    </source>
</evidence>
<dbReference type="Gene3D" id="3.40.50.300">
    <property type="entry name" value="P-loop containing nucleotide triphosphate hydrolases"/>
    <property type="match status" value="1"/>
</dbReference>
<feature type="compositionally biased region" description="Low complexity" evidence="10">
    <location>
        <begin position="1359"/>
        <end position="1374"/>
    </location>
</feature>
<feature type="region of interest" description="Disordered" evidence="10">
    <location>
        <begin position="840"/>
        <end position="872"/>
    </location>
</feature>
<evidence type="ECO:0000256" key="1">
    <source>
        <dbReference type="ARBA" id="ARBA00004123"/>
    </source>
</evidence>
<feature type="domain" description="Helicase C-terminal" evidence="12">
    <location>
        <begin position="1030"/>
        <end position="1204"/>
    </location>
</feature>
<dbReference type="PANTHER" id="PTHR45797">
    <property type="entry name" value="RAD54-LIKE"/>
    <property type="match status" value="1"/>
</dbReference>
<dbReference type="InterPro" id="IPR038718">
    <property type="entry name" value="SNF2-like_sf"/>
</dbReference>
<organism evidence="13 14">
    <name type="scientific">Paralvinella palmiformis</name>
    <dbReference type="NCBI Taxonomy" id="53620"/>
    <lineage>
        <taxon>Eukaryota</taxon>
        <taxon>Metazoa</taxon>
        <taxon>Spiralia</taxon>
        <taxon>Lophotrochozoa</taxon>
        <taxon>Annelida</taxon>
        <taxon>Polychaeta</taxon>
        <taxon>Sedentaria</taxon>
        <taxon>Canalipalpata</taxon>
        <taxon>Terebellida</taxon>
        <taxon>Terebelliformia</taxon>
        <taxon>Alvinellidae</taxon>
        <taxon>Paralvinella</taxon>
    </lineage>
</organism>
<keyword evidence="3" id="KW-0547">Nucleotide-binding</keyword>
<gene>
    <name evidence="13" type="ORF">LSH36_484g02065</name>
</gene>
<feature type="compositionally biased region" description="Basic residues" evidence="10">
    <location>
        <begin position="859"/>
        <end position="869"/>
    </location>
</feature>
<dbReference type="SMART" id="SM00487">
    <property type="entry name" value="DEXDc"/>
    <property type="match status" value="1"/>
</dbReference>
<evidence type="ECO:0000256" key="3">
    <source>
        <dbReference type="ARBA" id="ARBA00022741"/>
    </source>
</evidence>
<evidence type="ECO:0000313" key="14">
    <source>
        <dbReference type="Proteomes" id="UP001208570"/>
    </source>
</evidence>
<evidence type="ECO:0000256" key="2">
    <source>
        <dbReference type="ARBA" id="ARBA00007025"/>
    </source>
</evidence>
<dbReference type="PANTHER" id="PTHR45797:SF3">
    <property type="entry name" value="TRANSCRIPTIONAL REGULATOR ATRX HOMOLOG"/>
    <property type="match status" value="1"/>
</dbReference>
<evidence type="ECO:0000313" key="13">
    <source>
        <dbReference type="EMBL" id="KAK2148763.1"/>
    </source>
</evidence>
<dbReference type="GO" id="GO:0003677">
    <property type="term" value="F:DNA binding"/>
    <property type="evidence" value="ECO:0007669"/>
    <property type="project" value="UniProtKB-KW"/>
</dbReference>
<reference evidence="13" key="1">
    <citation type="journal article" date="2023" name="Mol. Biol. Evol.">
        <title>Third-Generation Sequencing Reveals the Adaptive Role of the Epigenome in Three Deep-Sea Polychaetes.</title>
        <authorList>
            <person name="Perez M."/>
            <person name="Aroh O."/>
            <person name="Sun Y."/>
            <person name="Lan Y."/>
            <person name="Juniper S.K."/>
            <person name="Young C.R."/>
            <person name="Angers B."/>
            <person name="Qian P.Y."/>
        </authorList>
    </citation>
    <scope>NUCLEOTIDE SEQUENCE</scope>
    <source>
        <strain evidence="13">P08H-3</strain>
    </source>
</reference>
<feature type="compositionally biased region" description="Polar residues" evidence="10">
    <location>
        <begin position="1375"/>
        <end position="1385"/>
    </location>
</feature>
<dbReference type="InterPro" id="IPR000330">
    <property type="entry name" value="SNF2_N"/>
</dbReference>
<dbReference type="InterPro" id="IPR049730">
    <property type="entry name" value="SNF2/RAD54-like_C"/>
</dbReference>
<dbReference type="Proteomes" id="UP001208570">
    <property type="component" value="Unassembled WGS sequence"/>
</dbReference>
<dbReference type="CDD" id="cd18793">
    <property type="entry name" value="SF2_C_SNF"/>
    <property type="match status" value="1"/>
</dbReference>
<feature type="region of interest" description="Disordered" evidence="10">
    <location>
        <begin position="1352"/>
        <end position="1418"/>
    </location>
</feature>
<dbReference type="Pfam" id="PF00176">
    <property type="entry name" value="SNF2-rel_dom"/>
    <property type="match status" value="1"/>
</dbReference>
<feature type="region of interest" description="Disordered" evidence="10">
    <location>
        <begin position="274"/>
        <end position="329"/>
    </location>
</feature>
<dbReference type="GO" id="GO:0016887">
    <property type="term" value="F:ATP hydrolysis activity"/>
    <property type="evidence" value="ECO:0007669"/>
    <property type="project" value="InterPro"/>
</dbReference>
<dbReference type="Pfam" id="PF00271">
    <property type="entry name" value="Helicase_C"/>
    <property type="match status" value="1"/>
</dbReference>
<comment type="caution">
    <text evidence="13">The sequence shown here is derived from an EMBL/GenBank/DDBJ whole genome shotgun (WGS) entry which is preliminary data.</text>
</comment>
<evidence type="ECO:0000256" key="4">
    <source>
        <dbReference type="ARBA" id="ARBA00022801"/>
    </source>
</evidence>
<keyword evidence="8" id="KW-0539">Nucleus</keyword>
<dbReference type="InterPro" id="IPR044574">
    <property type="entry name" value="ARIP4-like"/>
</dbReference>
<comment type="subcellular location">
    <subcellularLocation>
        <location evidence="1">Nucleus</location>
    </subcellularLocation>
</comment>
<dbReference type="PROSITE" id="PS51194">
    <property type="entry name" value="HELICASE_CTER"/>
    <property type="match status" value="1"/>
</dbReference>
<keyword evidence="9" id="KW-0175">Coiled coil</keyword>
<sequence length="1418" mass="164113">MRNTRQKRRTSLQHLSCHQKGSVKSKFVRKKGCGSSTKNVKVFRSNANDFSDTDYNTGCLTSDGNVAKEIKNIRLPKQTKSGNVSTRTRRICRNAYSTSKSESQNMPVNNSSTTDVSCLNPTVTSTEKWKLPRTFIKTTDIFTLSDEHSKQHCNSSKDDRHTDVICDSFKIPDDDEVICIDSEDETKDDSFKEMELRMFKLRMELQSVRQDCERKLQIKDDKIQCLENELMQKQEELTEMSKLAELNVELESRITLMLNDQKEYEKEVIRKKETDKRREQMEREEKEKKEQGEREKEETEKEVPIKHKQIRKDQNKTTKQRKTSKKNAVDCEKDEIDAYFVEDESDVEFIKEEKLQQNEHGELEEKPESKEGNSIIVEAQTSANKSRHSIRKLMTGTKLKGQTKQAAKEEKDRIERAKKEHDKHLRVVETSRNNKEPITKQLVLAFKEDTKTPLVEVNSKLIRKLKPHQVDAVEFIWDNIIESVDRLKENADGSGCILAHCMGLGKTLSVIALIHTLLRAKFVGFKHCLIVCPLNTVLNWQFEWEKWLEKKDRITVFELASCKNNHQRTECLAEWRKTGGVMITGYQLFRILINYVGRSKKTKEIIDKALINPGPDVVVCDEGHILKNDASAISKCMNQIRTKRRILLTGTPLQNNLVEYHCMVSFVKPNLLGSRREFNNRFVNPITNGQHLDSTSFDVKLMKRRAHILHSMLDGCVQRRDYSALTKFLPPKYEYVLSIRLSPLQIELYEKYLELFRPEASCINYDSGTRTEKDHFRVKGSSLFTDYQNLMRIWTHPWLLKLDEARQEKKPFTEYDDDLESVLFTSSSEDECEDQLSENIDHISSSSSSSSLVDDKPTSVRRKSKRVRHQRETCSKKLTSEISTAEAEKMDVLQSETSWRTRKTKAKCSAAQNGKRKQSKIDQQDLIHNSKVECQATGVKRCRRSETRDQKEDTSRVKTDLENHPDVVETTNTAKLYAGEVIKQWQTHSRRTGNEEEFTKKKEALWWSKYMTDEMKNQLELSGKLVIMFEIIRMAEAVGDKVLLFSQSILTLDLIEEFLALKDQEVKSIKGKRIINRWEKDEDYCRMDGTTGVHNRKKLTCNFNSIKNKRMRLFLISTKAGGLGINLDSANRVIIFNASWNPSHDIQSIFRVYRFGQNKPVFVYRLLAQGTMEEKIYERQVTKETLAQRVIDERQIDRHFTSNDLQELYHFKPDRLDNPNRDKQPTPAVPKDLLFVAQDMILADLLSSHKEWIVQYHEHDSLLENRPDEELNEEERKNAWEEYEREKQGLGTFHRTILPNMKTANMFGYINTGLVPVRPNPSITSDDLNNRLQTFLVMNKYQGQVPGFALDRQKAENGNPSHSVPSISNSVNSSQGIPSVQTEKIISSHPSSDKSPSTPQVTLPSRLPIPGPVPASRK</sequence>
<dbReference type="EMBL" id="JAODUP010000484">
    <property type="protein sequence ID" value="KAK2148763.1"/>
    <property type="molecule type" value="Genomic_DNA"/>
</dbReference>
<keyword evidence="14" id="KW-1185">Reference proteome</keyword>
<keyword evidence="5" id="KW-0347">Helicase</keyword>
<dbReference type="GO" id="GO:0005524">
    <property type="term" value="F:ATP binding"/>
    <property type="evidence" value="ECO:0007669"/>
    <property type="project" value="UniProtKB-KW"/>
</dbReference>
<dbReference type="PROSITE" id="PS51192">
    <property type="entry name" value="HELICASE_ATP_BIND_1"/>
    <property type="match status" value="1"/>
</dbReference>
<dbReference type="InterPro" id="IPR001650">
    <property type="entry name" value="Helicase_C-like"/>
</dbReference>
<dbReference type="InterPro" id="IPR014001">
    <property type="entry name" value="Helicase_ATP-bd"/>
</dbReference>
<keyword evidence="7" id="KW-0238">DNA-binding</keyword>
<comment type="similarity">
    <text evidence="2">Belongs to the SNF2/RAD54 helicase family.</text>
</comment>
<evidence type="ECO:0000256" key="5">
    <source>
        <dbReference type="ARBA" id="ARBA00022806"/>
    </source>
</evidence>
<evidence type="ECO:0000256" key="10">
    <source>
        <dbReference type="SAM" id="MobiDB-lite"/>
    </source>
</evidence>
<dbReference type="InterPro" id="IPR027417">
    <property type="entry name" value="P-loop_NTPase"/>
</dbReference>
<keyword evidence="4" id="KW-0378">Hydrolase</keyword>
<feature type="compositionally biased region" description="Pro residues" evidence="10">
    <location>
        <begin position="1407"/>
        <end position="1418"/>
    </location>
</feature>
<feature type="region of interest" description="Disordered" evidence="10">
    <location>
        <begin position="96"/>
        <end position="117"/>
    </location>
</feature>